<dbReference type="Proteomes" id="UP000326881">
    <property type="component" value="Plasmid unnamed"/>
</dbReference>
<keyword evidence="3" id="KW-1185">Reference proteome</keyword>
<evidence type="ECO:0000256" key="1">
    <source>
        <dbReference type="SAM" id="Phobius"/>
    </source>
</evidence>
<dbReference type="KEGG" id="rgr:FZ934_23050"/>
<organism evidence="2 3">
    <name type="scientific">Rhizobium grahamii</name>
    <dbReference type="NCBI Taxonomy" id="1120045"/>
    <lineage>
        <taxon>Bacteria</taxon>
        <taxon>Pseudomonadati</taxon>
        <taxon>Pseudomonadota</taxon>
        <taxon>Alphaproteobacteria</taxon>
        <taxon>Hyphomicrobiales</taxon>
        <taxon>Rhizobiaceae</taxon>
        <taxon>Rhizobium/Agrobacterium group</taxon>
        <taxon>Rhizobium</taxon>
    </lineage>
</organism>
<dbReference type="RefSeq" id="WP_153273153.1">
    <property type="nucleotide sequence ID" value="NZ_CP043499.1"/>
</dbReference>
<reference evidence="2 3" key="1">
    <citation type="submission" date="2019-08" db="EMBL/GenBank/DDBJ databases">
        <title>Prosopis cineraria nodule microbiome.</title>
        <authorList>
            <person name="Ali R."/>
            <person name="Chaluvadi S.R."/>
            <person name="Wang X."/>
        </authorList>
    </citation>
    <scope>NUCLEOTIDE SEQUENCE [LARGE SCALE GENOMIC DNA]</scope>
    <source>
        <strain evidence="2 3">BG7</strain>
        <plasmid evidence="2 3">unnamed</plasmid>
    </source>
</reference>
<dbReference type="OrthoDB" id="9923871at2"/>
<feature type="transmembrane region" description="Helical" evidence="1">
    <location>
        <begin position="57"/>
        <end position="75"/>
    </location>
</feature>
<accession>A0A5Q0CCP9</accession>
<keyword evidence="1" id="KW-0472">Membrane</keyword>
<name>A0A5Q0CCP9_9HYPH</name>
<sequence length="90" mass="9602">MRLLPKRGGLSGWSGVTLVHNVRRRGLLSTAFAFLAGCLFCLSAAMTAALALAGATDWMPCLVIFLLGCAFFEIADTLKRDASPPDEEEA</sequence>
<evidence type="ECO:0000313" key="2">
    <source>
        <dbReference type="EMBL" id="QFY63182.1"/>
    </source>
</evidence>
<keyword evidence="1" id="KW-0812">Transmembrane</keyword>
<proteinExistence type="predicted"/>
<geneLocation type="plasmid" evidence="2 3">
    <name>unnamed</name>
</geneLocation>
<keyword evidence="1" id="KW-1133">Transmembrane helix</keyword>
<feature type="transmembrane region" description="Helical" evidence="1">
    <location>
        <begin position="27"/>
        <end position="51"/>
    </location>
</feature>
<protein>
    <submittedName>
        <fullName evidence="2">Uncharacterized protein</fullName>
    </submittedName>
</protein>
<evidence type="ECO:0000313" key="3">
    <source>
        <dbReference type="Proteomes" id="UP000326881"/>
    </source>
</evidence>
<keyword evidence="2" id="KW-0614">Plasmid</keyword>
<dbReference type="AlphaFoldDB" id="A0A5Q0CCP9"/>
<gene>
    <name evidence="2" type="ORF">FZ934_23050</name>
</gene>
<dbReference type="EMBL" id="CP043499">
    <property type="protein sequence ID" value="QFY63182.1"/>
    <property type="molecule type" value="Genomic_DNA"/>
</dbReference>